<feature type="transmembrane region" description="Helical" evidence="13">
    <location>
        <begin position="190"/>
        <end position="211"/>
    </location>
</feature>
<gene>
    <name evidence="15" type="ORF">P4O66_003137</name>
</gene>
<feature type="domain" description="G-protein coupled receptors family 1 profile" evidence="14">
    <location>
        <begin position="42"/>
        <end position="295"/>
    </location>
</feature>
<keyword evidence="16" id="KW-1185">Reference proteome</keyword>
<evidence type="ECO:0000256" key="7">
    <source>
        <dbReference type="ARBA" id="ARBA00023136"/>
    </source>
</evidence>
<comment type="caution">
    <text evidence="15">The sequence shown here is derived from an EMBL/GenBank/DDBJ whole genome shotgun (WGS) entry which is preliminary data.</text>
</comment>
<sequence length="318" mass="37024">MQMMDTSINKTDNWTCVNFEINPVNDLLMSIYIITLILGIIFNLLTAWPIVQQIRNKNVLGVYLLSLSVSDLLYILTMPMWIYYYHHDHKWTFSKGLCKLAGFFYYSNMYISICLLCCISIDRCFVVTFPMRAKIFHRFRYAWIICGLVYILVMGLHILVLHMESLTEPLDQQRCYETYPMTKYVALFNFLRVAIGFLLPLLVLAVCYYQILNKVQEIRGLDVQGKHKIKLLSVGVIAIFAICFAPYHILLLLRSIAFNRMDRKHYCSFEQALHIYFSCTLALSSINSAVDPLLYVLVSRSARENMKWCCVGKQAEQS</sequence>
<accession>A0AAD8YR40</accession>
<evidence type="ECO:0000256" key="10">
    <source>
        <dbReference type="ARBA" id="ARBA00023180"/>
    </source>
</evidence>
<dbReference type="FunFam" id="1.20.1070.10:FF:000065">
    <property type="entry name" value="G-protein coupled receptor 4"/>
    <property type="match status" value="1"/>
</dbReference>
<dbReference type="AlphaFoldDB" id="A0AAD8YR40"/>
<keyword evidence="6 12" id="KW-0297">G-protein coupled receptor</keyword>
<dbReference type="PROSITE" id="PS50262">
    <property type="entry name" value="G_PROTEIN_RECEP_F1_2"/>
    <property type="match status" value="1"/>
</dbReference>
<dbReference type="Pfam" id="PF00001">
    <property type="entry name" value="7tm_1"/>
    <property type="match status" value="1"/>
</dbReference>
<evidence type="ECO:0000256" key="4">
    <source>
        <dbReference type="ARBA" id="ARBA00022692"/>
    </source>
</evidence>
<feature type="transmembrane region" description="Helical" evidence="13">
    <location>
        <begin position="141"/>
        <end position="160"/>
    </location>
</feature>
<proteinExistence type="inferred from homology"/>
<evidence type="ECO:0000256" key="13">
    <source>
        <dbReference type="SAM" id="Phobius"/>
    </source>
</evidence>
<dbReference type="PRINTS" id="PR01157">
    <property type="entry name" value="P2YPURNOCPTR"/>
</dbReference>
<keyword evidence="4 12" id="KW-0812">Transmembrane</keyword>
<evidence type="ECO:0000256" key="1">
    <source>
        <dbReference type="ARBA" id="ARBA00004651"/>
    </source>
</evidence>
<keyword evidence="8" id="KW-1015">Disulfide bond</keyword>
<evidence type="ECO:0000313" key="16">
    <source>
        <dbReference type="Proteomes" id="UP001239994"/>
    </source>
</evidence>
<name>A0AAD8YR40_9TELE</name>
<evidence type="ECO:0000313" key="15">
    <source>
        <dbReference type="EMBL" id="KAK1785755.1"/>
    </source>
</evidence>
<dbReference type="InterPro" id="IPR017452">
    <property type="entry name" value="GPCR_Rhodpsn_7TM"/>
</dbReference>
<dbReference type="GO" id="GO:0005886">
    <property type="term" value="C:plasma membrane"/>
    <property type="evidence" value="ECO:0007669"/>
    <property type="project" value="UniProtKB-SubCell"/>
</dbReference>
<feature type="transmembrane region" description="Helical" evidence="13">
    <location>
        <begin position="104"/>
        <end position="129"/>
    </location>
</feature>
<evidence type="ECO:0000256" key="11">
    <source>
        <dbReference type="ARBA" id="ARBA00023224"/>
    </source>
</evidence>
<evidence type="ECO:0000256" key="3">
    <source>
        <dbReference type="ARBA" id="ARBA00022475"/>
    </source>
</evidence>
<evidence type="ECO:0000256" key="9">
    <source>
        <dbReference type="ARBA" id="ARBA00023170"/>
    </source>
</evidence>
<keyword evidence="9 12" id="KW-0675">Receptor</keyword>
<dbReference type="EMBL" id="JAROKS010000025">
    <property type="protein sequence ID" value="KAK1785755.1"/>
    <property type="molecule type" value="Genomic_DNA"/>
</dbReference>
<keyword evidence="3" id="KW-1003">Cell membrane</keyword>
<dbReference type="PRINTS" id="PR00237">
    <property type="entry name" value="GPCRRHODOPSN"/>
</dbReference>
<dbReference type="GO" id="GO:0010972">
    <property type="term" value="P:negative regulation of G2/M transition of mitotic cell cycle"/>
    <property type="evidence" value="ECO:0007669"/>
    <property type="project" value="TreeGrafter"/>
</dbReference>
<protein>
    <recommendedName>
        <fullName evidence="14">G-protein coupled receptors family 1 profile domain-containing protein</fullName>
    </recommendedName>
</protein>
<organism evidence="15 16">
    <name type="scientific">Electrophorus voltai</name>
    <dbReference type="NCBI Taxonomy" id="2609070"/>
    <lineage>
        <taxon>Eukaryota</taxon>
        <taxon>Metazoa</taxon>
        <taxon>Chordata</taxon>
        <taxon>Craniata</taxon>
        <taxon>Vertebrata</taxon>
        <taxon>Euteleostomi</taxon>
        <taxon>Actinopterygii</taxon>
        <taxon>Neopterygii</taxon>
        <taxon>Teleostei</taxon>
        <taxon>Ostariophysi</taxon>
        <taxon>Gymnotiformes</taxon>
        <taxon>Gymnotoidei</taxon>
        <taxon>Gymnotidae</taxon>
        <taxon>Electrophorus</taxon>
    </lineage>
</organism>
<feature type="transmembrane region" description="Helical" evidence="13">
    <location>
        <begin position="231"/>
        <end position="253"/>
    </location>
</feature>
<evidence type="ECO:0000256" key="6">
    <source>
        <dbReference type="ARBA" id="ARBA00023040"/>
    </source>
</evidence>
<keyword evidence="11 12" id="KW-0807">Transducer</keyword>
<dbReference type="PANTHER" id="PTHR24234:SF7">
    <property type="entry name" value="G-PROTEIN COUPLED RECEPTOR 132-RELATED"/>
    <property type="match status" value="1"/>
</dbReference>
<keyword evidence="7 13" id="KW-0472">Membrane</keyword>
<feature type="transmembrane region" description="Helical" evidence="13">
    <location>
        <begin position="60"/>
        <end position="84"/>
    </location>
</feature>
<dbReference type="PANTHER" id="PTHR24234">
    <property type="entry name" value="LYSOPHOSPHATIDIC ACID RECEPTOR 5/SPHINGOSYLPHOSPHORYLCHOLINE RECEPTOR"/>
    <property type="match status" value="1"/>
</dbReference>
<dbReference type="GO" id="GO:0000082">
    <property type="term" value="P:G1/S transition of mitotic cell cycle"/>
    <property type="evidence" value="ECO:0007669"/>
    <property type="project" value="TreeGrafter"/>
</dbReference>
<dbReference type="PROSITE" id="PS00237">
    <property type="entry name" value="G_PROTEIN_RECEP_F1_1"/>
    <property type="match status" value="1"/>
</dbReference>
<comment type="similarity">
    <text evidence="2 12">Belongs to the G-protein coupled receptor 1 family.</text>
</comment>
<dbReference type="Proteomes" id="UP001239994">
    <property type="component" value="Unassembled WGS sequence"/>
</dbReference>
<evidence type="ECO:0000256" key="12">
    <source>
        <dbReference type="RuleBase" id="RU000688"/>
    </source>
</evidence>
<evidence type="ECO:0000256" key="5">
    <source>
        <dbReference type="ARBA" id="ARBA00022989"/>
    </source>
</evidence>
<reference evidence="15" key="1">
    <citation type="submission" date="2023-03" db="EMBL/GenBank/DDBJ databases">
        <title>Electrophorus voltai genome.</title>
        <authorList>
            <person name="Bian C."/>
        </authorList>
    </citation>
    <scope>NUCLEOTIDE SEQUENCE</scope>
    <source>
        <strain evidence="15">CB-2022</strain>
        <tissue evidence="15">Muscle</tissue>
    </source>
</reference>
<comment type="subcellular location">
    <subcellularLocation>
        <location evidence="1">Cell membrane</location>
        <topology evidence="1">Multi-pass membrane protein</topology>
    </subcellularLocation>
</comment>
<feature type="transmembrane region" description="Helical" evidence="13">
    <location>
        <begin position="27"/>
        <end position="48"/>
    </location>
</feature>
<evidence type="ECO:0000259" key="14">
    <source>
        <dbReference type="PROSITE" id="PS50262"/>
    </source>
</evidence>
<dbReference type="SUPFAM" id="SSF81321">
    <property type="entry name" value="Family A G protein-coupled receptor-like"/>
    <property type="match status" value="1"/>
</dbReference>
<evidence type="ECO:0000256" key="2">
    <source>
        <dbReference type="ARBA" id="ARBA00010663"/>
    </source>
</evidence>
<keyword evidence="5 13" id="KW-1133">Transmembrane helix</keyword>
<dbReference type="Gene3D" id="1.20.1070.10">
    <property type="entry name" value="Rhodopsin 7-helix transmembrane proteins"/>
    <property type="match status" value="1"/>
</dbReference>
<dbReference type="InterPro" id="IPR000276">
    <property type="entry name" value="GPCR_Rhodpsn"/>
</dbReference>
<evidence type="ECO:0000256" key="8">
    <source>
        <dbReference type="ARBA" id="ARBA00023157"/>
    </source>
</evidence>
<dbReference type="GO" id="GO:0004930">
    <property type="term" value="F:G protein-coupled receptor activity"/>
    <property type="evidence" value="ECO:0007669"/>
    <property type="project" value="UniProtKB-KW"/>
</dbReference>
<keyword evidence="10" id="KW-0325">Glycoprotein</keyword>